<dbReference type="EMBL" id="HBGH01006665">
    <property type="protein sequence ID" value="CAD9231418.1"/>
    <property type="molecule type" value="Transcribed_RNA"/>
</dbReference>
<dbReference type="PROSITE" id="PS51085">
    <property type="entry name" value="2FE2S_FER_2"/>
    <property type="match status" value="1"/>
</dbReference>
<evidence type="ECO:0000256" key="6">
    <source>
        <dbReference type="ARBA" id="ARBA00022982"/>
    </source>
</evidence>
<organism evidence="11">
    <name type="scientific">Compsopogon caeruleus</name>
    <dbReference type="NCBI Taxonomy" id="31354"/>
    <lineage>
        <taxon>Eukaryota</taxon>
        <taxon>Rhodophyta</taxon>
        <taxon>Compsopogonophyceae</taxon>
        <taxon>Compsopogonales</taxon>
        <taxon>Compsopogonaceae</taxon>
        <taxon>Compsopogon</taxon>
    </lineage>
</organism>
<dbReference type="InterPro" id="IPR001041">
    <property type="entry name" value="2Fe-2S_ferredoxin-type"/>
</dbReference>
<feature type="domain" description="2Fe-2S ferredoxin-type" evidence="10">
    <location>
        <begin position="50"/>
        <end position="152"/>
    </location>
</feature>
<keyword evidence="3" id="KW-0813">Transport</keyword>
<gene>
    <name evidence="11" type="ORF">CCAE0312_LOCUS3495</name>
</gene>
<dbReference type="Pfam" id="PF00111">
    <property type="entry name" value="Fer2"/>
    <property type="match status" value="1"/>
</dbReference>
<dbReference type="GO" id="GO:0046872">
    <property type="term" value="F:metal ion binding"/>
    <property type="evidence" value="ECO:0007669"/>
    <property type="project" value="UniProtKB-KW"/>
</dbReference>
<evidence type="ECO:0000256" key="8">
    <source>
        <dbReference type="ARBA" id="ARBA00023014"/>
    </source>
</evidence>
<dbReference type="InterPro" id="IPR001055">
    <property type="entry name" value="Adrenodoxin-like"/>
</dbReference>
<evidence type="ECO:0000256" key="3">
    <source>
        <dbReference type="ARBA" id="ARBA00022448"/>
    </source>
</evidence>
<dbReference type="InterPro" id="IPR012675">
    <property type="entry name" value="Beta-grasp_dom_sf"/>
</dbReference>
<reference evidence="11" key="1">
    <citation type="submission" date="2021-01" db="EMBL/GenBank/DDBJ databases">
        <authorList>
            <person name="Corre E."/>
            <person name="Pelletier E."/>
            <person name="Niang G."/>
            <person name="Scheremetjew M."/>
            <person name="Finn R."/>
            <person name="Kale V."/>
            <person name="Holt S."/>
            <person name="Cochrane G."/>
            <person name="Meng A."/>
            <person name="Brown T."/>
            <person name="Cohen L."/>
        </authorList>
    </citation>
    <scope>NUCLEOTIDE SEQUENCE</scope>
    <source>
        <strain evidence="11">SAG 36.94</strain>
    </source>
</reference>
<evidence type="ECO:0000256" key="9">
    <source>
        <dbReference type="ARBA" id="ARBA00034078"/>
    </source>
</evidence>
<evidence type="ECO:0000256" key="7">
    <source>
        <dbReference type="ARBA" id="ARBA00023004"/>
    </source>
</evidence>
<evidence type="ECO:0000256" key="1">
    <source>
        <dbReference type="ARBA" id="ARBA00010914"/>
    </source>
</evidence>
<dbReference type="PROSITE" id="PS00814">
    <property type="entry name" value="ADX"/>
    <property type="match status" value="1"/>
</dbReference>
<dbReference type="PANTHER" id="PTHR23426:SF72">
    <property type="entry name" value="2FE-2S FERREDOXIN-TYPE DOMAIN-CONTAINING PROTEIN"/>
    <property type="match status" value="1"/>
</dbReference>
<name>A0A7S1XC96_9RHOD</name>
<evidence type="ECO:0000256" key="5">
    <source>
        <dbReference type="ARBA" id="ARBA00022723"/>
    </source>
</evidence>
<keyword evidence="6" id="KW-0249">Electron transport</keyword>
<protein>
    <recommendedName>
        <fullName evidence="2">2Fe-2S ferredoxin</fullName>
    </recommendedName>
</protein>
<dbReference type="SUPFAM" id="SSF54292">
    <property type="entry name" value="2Fe-2S ferredoxin-like"/>
    <property type="match status" value="1"/>
</dbReference>
<dbReference type="GO" id="GO:0051537">
    <property type="term" value="F:2 iron, 2 sulfur cluster binding"/>
    <property type="evidence" value="ECO:0007669"/>
    <property type="project" value="UniProtKB-KW"/>
</dbReference>
<keyword evidence="4" id="KW-0001">2Fe-2S</keyword>
<dbReference type="GO" id="GO:0005739">
    <property type="term" value="C:mitochondrion"/>
    <property type="evidence" value="ECO:0007669"/>
    <property type="project" value="TreeGrafter"/>
</dbReference>
<sequence length="165" mass="17551">MRGVQVVKAASALAAGLTVGTRWMLPGWHGVRGWKGCTTWVDGSKDRGTVDISFVDREGGVMQIAAPLGKSLLEVAHSNSVDLEGACEGSLACSTCHVYLDEISYGKLSEPTDDENDMLDLAFGLSETSRLGCQVKVSKDLAGMTVRLPPATRNMAVDGYVPKPH</sequence>
<proteinExistence type="inferred from homology"/>
<dbReference type="Gene3D" id="3.10.20.30">
    <property type="match status" value="1"/>
</dbReference>
<dbReference type="GO" id="GO:0009055">
    <property type="term" value="F:electron transfer activity"/>
    <property type="evidence" value="ECO:0007669"/>
    <property type="project" value="TreeGrafter"/>
</dbReference>
<evidence type="ECO:0000256" key="4">
    <source>
        <dbReference type="ARBA" id="ARBA00022714"/>
    </source>
</evidence>
<comment type="cofactor">
    <cofactor evidence="9">
        <name>[2Fe-2S] cluster</name>
        <dbReference type="ChEBI" id="CHEBI:190135"/>
    </cofactor>
</comment>
<evidence type="ECO:0000313" key="11">
    <source>
        <dbReference type="EMBL" id="CAD9231418.1"/>
    </source>
</evidence>
<keyword evidence="5" id="KW-0479">Metal-binding</keyword>
<accession>A0A7S1XC96</accession>
<dbReference type="InterPro" id="IPR036010">
    <property type="entry name" value="2Fe-2S_ferredoxin-like_sf"/>
</dbReference>
<dbReference type="InterPro" id="IPR018298">
    <property type="entry name" value="Adrenodoxin_Fe-S_BS"/>
</dbReference>
<dbReference type="PANTHER" id="PTHR23426">
    <property type="entry name" value="FERREDOXIN/ADRENODOXIN"/>
    <property type="match status" value="1"/>
</dbReference>
<comment type="similarity">
    <text evidence="1">Belongs to the adrenodoxin/putidaredoxin family.</text>
</comment>
<dbReference type="PRINTS" id="PR00355">
    <property type="entry name" value="ADRENODOXIN"/>
</dbReference>
<dbReference type="GO" id="GO:0140647">
    <property type="term" value="P:P450-containing electron transport chain"/>
    <property type="evidence" value="ECO:0007669"/>
    <property type="project" value="InterPro"/>
</dbReference>
<keyword evidence="8" id="KW-0411">Iron-sulfur</keyword>
<dbReference type="CDD" id="cd00207">
    <property type="entry name" value="fer2"/>
    <property type="match status" value="1"/>
</dbReference>
<evidence type="ECO:0000256" key="2">
    <source>
        <dbReference type="ARBA" id="ARBA00019395"/>
    </source>
</evidence>
<keyword evidence="7" id="KW-0408">Iron</keyword>
<evidence type="ECO:0000259" key="10">
    <source>
        <dbReference type="PROSITE" id="PS51085"/>
    </source>
</evidence>
<dbReference type="AlphaFoldDB" id="A0A7S1XC96"/>